<dbReference type="Gene3D" id="3.40.30.10">
    <property type="entry name" value="Glutaredoxin"/>
    <property type="match status" value="1"/>
</dbReference>
<dbReference type="GO" id="GO:0006749">
    <property type="term" value="P:glutathione metabolic process"/>
    <property type="evidence" value="ECO:0007669"/>
    <property type="project" value="TreeGrafter"/>
</dbReference>
<evidence type="ECO:0000259" key="1">
    <source>
        <dbReference type="PROSITE" id="PS50404"/>
    </source>
</evidence>
<dbReference type="RefSeq" id="WP_127055002.1">
    <property type="nucleotide sequence ID" value="NZ_RSCM01000010.1"/>
</dbReference>
<dbReference type="GO" id="GO:0016034">
    <property type="term" value="F:maleylacetoacetate isomerase activity"/>
    <property type="evidence" value="ECO:0007669"/>
    <property type="project" value="TreeGrafter"/>
</dbReference>
<protein>
    <submittedName>
        <fullName evidence="2">Glutathione S-transferase</fullName>
    </submittedName>
</protein>
<dbReference type="AlphaFoldDB" id="A0A3S1AMA7"/>
<reference evidence="2 3" key="1">
    <citation type="journal article" date="2019" name="Genome Biol. Evol.">
        <title>Day and night: Metabolic profiles and evolutionary relationships of six axenic non-marine cyanobacteria.</title>
        <authorList>
            <person name="Will S.E."/>
            <person name="Henke P."/>
            <person name="Boedeker C."/>
            <person name="Huang S."/>
            <person name="Brinkmann H."/>
            <person name="Rohde M."/>
            <person name="Jarek M."/>
            <person name="Friedl T."/>
            <person name="Seufert S."/>
            <person name="Schumacher M."/>
            <person name="Overmann J."/>
            <person name="Neumann-Schaal M."/>
            <person name="Petersen J."/>
        </authorList>
    </citation>
    <scope>NUCLEOTIDE SEQUENCE [LARGE SCALE GENOMIC DNA]</scope>
    <source>
        <strain evidence="2 3">SAG 1403-4b</strain>
    </source>
</reference>
<dbReference type="EMBL" id="RSCM01000010">
    <property type="protein sequence ID" value="RUS95403.1"/>
    <property type="molecule type" value="Genomic_DNA"/>
</dbReference>
<dbReference type="OrthoDB" id="508763at2"/>
<dbReference type="PROSITE" id="PS50404">
    <property type="entry name" value="GST_NTER"/>
    <property type="match status" value="1"/>
</dbReference>
<evidence type="ECO:0000313" key="2">
    <source>
        <dbReference type="EMBL" id="RUS95403.1"/>
    </source>
</evidence>
<dbReference type="InterPro" id="IPR036249">
    <property type="entry name" value="Thioredoxin-like_sf"/>
</dbReference>
<dbReference type="SUPFAM" id="SSF47616">
    <property type="entry name" value="GST C-terminal domain-like"/>
    <property type="match status" value="1"/>
</dbReference>
<dbReference type="PANTHER" id="PTHR42673">
    <property type="entry name" value="MALEYLACETOACETATE ISOMERASE"/>
    <property type="match status" value="1"/>
</dbReference>
<dbReference type="Pfam" id="PF13410">
    <property type="entry name" value="GST_C_2"/>
    <property type="match status" value="1"/>
</dbReference>
<name>A0A3S1AMA7_ANAVA</name>
<dbReference type="FunFam" id="3.40.30.10:FF:000206">
    <property type="entry name" value="Probable glutathione S-transferase"/>
    <property type="match status" value="1"/>
</dbReference>
<dbReference type="GO" id="GO:0006559">
    <property type="term" value="P:L-phenylalanine catabolic process"/>
    <property type="evidence" value="ECO:0007669"/>
    <property type="project" value="TreeGrafter"/>
</dbReference>
<dbReference type="InterPro" id="IPR004045">
    <property type="entry name" value="Glutathione_S-Trfase_N"/>
</dbReference>
<dbReference type="Proteomes" id="UP000276103">
    <property type="component" value="Unassembled WGS sequence"/>
</dbReference>
<evidence type="ECO:0000313" key="3">
    <source>
        <dbReference type="Proteomes" id="UP000276103"/>
    </source>
</evidence>
<accession>A0A3S1AMA7</accession>
<comment type="caution">
    <text evidence="2">The sequence shown here is derived from an EMBL/GenBank/DDBJ whole genome shotgun (WGS) entry which is preliminary data.</text>
</comment>
<organism evidence="2 3">
    <name type="scientific">Trichormus variabilis SAG 1403-4b</name>
    <dbReference type="NCBI Taxonomy" id="447716"/>
    <lineage>
        <taxon>Bacteria</taxon>
        <taxon>Bacillati</taxon>
        <taxon>Cyanobacteriota</taxon>
        <taxon>Cyanophyceae</taxon>
        <taxon>Nostocales</taxon>
        <taxon>Nostocaceae</taxon>
        <taxon>Trichormus</taxon>
    </lineage>
</organism>
<dbReference type="Pfam" id="PF13409">
    <property type="entry name" value="GST_N_2"/>
    <property type="match status" value="1"/>
</dbReference>
<feature type="domain" description="GST N-terminal" evidence="1">
    <location>
        <begin position="4"/>
        <end position="84"/>
    </location>
</feature>
<gene>
    <name evidence="2" type="ORF">DSM107003_31060</name>
</gene>
<dbReference type="SFLD" id="SFLDS00019">
    <property type="entry name" value="Glutathione_Transferase_(cytos"/>
    <property type="match status" value="1"/>
</dbReference>
<dbReference type="Gene3D" id="1.20.1050.10">
    <property type="match status" value="1"/>
</dbReference>
<proteinExistence type="predicted"/>
<dbReference type="SFLD" id="SFLDG00358">
    <property type="entry name" value="Main_(cytGST)"/>
    <property type="match status" value="1"/>
</dbReference>
<dbReference type="InterPro" id="IPR036282">
    <property type="entry name" value="Glutathione-S-Trfase_C_sf"/>
</dbReference>
<sequence length="217" mass="24877">MTQLTLVIGNKNYSSWSLRPWLVMKHFNLPFQEIRVPLYTSDSLSQLQQYSPSGKVPVLLHDNETVWDSLAICEYLAETFPHLHCWPEDKSARILARSISAEMHSGFQTLRQNMSMNCRNKYPGKGLVSGVQQDIDRITDIWQECRQKFSVSGDFLFGNFTIADAMFAPVALRFVTYDVQIDPVSRDYVEAILSLPAIQEWITAAKSETEVISKFEF</sequence>
<dbReference type="InterPro" id="IPR040079">
    <property type="entry name" value="Glutathione_S-Trfase"/>
</dbReference>
<dbReference type="GO" id="GO:0004364">
    <property type="term" value="F:glutathione transferase activity"/>
    <property type="evidence" value="ECO:0007669"/>
    <property type="project" value="TreeGrafter"/>
</dbReference>
<keyword evidence="2" id="KW-0808">Transferase</keyword>
<dbReference type="PANTHER" id="PTHR42673:SF4">
    <property type="entry name" value="MALEYLACETOACETATE ISOMERASE"/>
    <property type="match status" value="1"/>
</dbReference>
<dbReference type="CDD" id="cd03043">
    <property type="entry name" value="GST_N_1"/>
    <property type="match status" value="1"/>
</dbReference>
<dbReference type="SUPFAM" id="SSF52833">
    <property type="entry name" value="Thioredoxin-like"/>
    <property type="match status" value="1"/>
</dbReference>
<keyword evidence="3" id="KW-1185">Reference proteome</keyword>
<dbReference type="CDD" id="cd03194">
    <property type="entry name" value="GST_C_3"/>
    <property type="match status" value="1"/>
</dbReference>